<keyword evidence="6" id="KW-0735">Signal-anchor</keyword>
<organism evidence="11 12">
    <name type="scientific">Cichlidogyrus casuarinus</name>
    <dbReference type="NCBI Taxonomy" id="1844966"/>
    <lineage>
        <taxon>Eukaryota</taxon>
        <taxon>Metazoa</taxon>
        <taxon>Spiralia</taxon>
        <taxon>Lophotrochozoa</taxon>
        <taxon>Platyhelminthes</taxon>
        <taxon>Monogenea</taxon>
        <taxon>Monopisthocotylea</taxon>
        <taxon>Dactylogyridea</taxon>
        <taxon>Ancyrocephalidae</taxon>
        <taxon>Cichlidogyrus</taxon>
    </lineage>
</organism>
<dbReference type="Pfam" id="PF01762">
    <property type="entry name" value="Galactosyl_T"/>
    <property type="match status" value="1"/>
</dbReference>
<evidence type="ECO:0000313" key="12">
    <source>
        <dbReference type="Proteomes" id="UP001626550"/>
    </source>
</evidence>
<keyword evidence="12" id="KW-1185">Reference proteome</keyword>
<accession>A0ABD2PU76</accession>
<evidence type="ECO:0000313" key="11">
    <source>
        <dbReference type="EMBL" id="KAL3310016.1"/>
    </source>
</evidence>
<protein>
    <recommendedName>
        <fullName evidence="10">Hexosyltransferase</fullName>
        <ecNumber evidence="10">2.4.1.-</ecNumber>
    </recommendedName>
</protein>
<dbReference type="InterPro" id="IPR002659">
    <property type="entry name" value="Glyco_trans_31"/>
</dbReference>
<sequence>MVSAEEKLQYLFPVLHQLKYRNKTSWTRLRRHVSCELIAVYFVRFLKFWFGVAFRRWRITSFILVIIASHLLKRYLVSLWIQPNYMEDIPKVFKHDFFHLFDTRYKDSVNIDGSLLKTKIHPMIPIELFNHRPNMERNSLWMCNRPNRTIHTLFLIMSHVSAVEERAFIRNTWLNKKCSNLGMKDPKAFIFITGDINLSTSAALNRKMILEHQQHGDVLQLSEYDDKYINDYHKIVSGFNFTLYECSNIRFAVLLTSSEVVVDIRALDEKLSRVSQLLYPHFAASSVVFHQKPPDILPTGEVRPAWEYEFSYFLNYPHSILITSGDIARHMAIAIQFTRKINYFHEPLLGIILNKLGVELINWSEICTDHVCTTNSNRMRPVAASRCPVREWWNPWPCKVTMYREKIIARVTSYCKY</sequence>
<evidence type="ECO:0000256" key="3">
    <source>
        <dbReference type="ARBA" id="ARBA00022676"/>
    </source>
</evidence>
<gene>
    <name evidence="11" type="ORF">Ciccas_011424</name>
</gene>
<evidence type="ECO:0000256" key="7">
    <source>
        <dbReference type="ARBA" id="ARBA00022989"/>
    </source>
</evidence>
<dbReference type="Proteomes" id="UP001626550">
    <property type="component" value="Unassembled WGS sequence"/>
</dbReference>
<evidence type="ECO:0000256" key="10">
    <source>
        <dbReference type="RuleBase" id="RU363063"/>
    </source>
</evidence>
<evidence type="ECO:0000256" key="9">
    <source>
        <dbReference type="ARBA" id="ARBA00023136"/>
    </source>
</evidence>
<evidence type="ECO:0000256" key="4">
    <source>
        <dbReference type="ARBA" id="ARBA00022679"/>
    </source>
</evidence>
<evidence type="ECO:0000256" key="8">
    <source>
        <dbReference type="ARBA" id="ARBA00023034"/>
    </source>
</evidence>
<name>A0ABD2PU76_9PLAT</name>
<keyword evidence="7" id="KW-1133">Transmembrane helix</keyword>
<dbReference type="EC" id="2.4.1.-" evidence="10"/>
<keyword evidence="4" id="KW-0808">Transferase</keyword>
<evidence type="ECO:0000256" key="2">
    <source>
        <dbReference type="ARBA" id="ARBA00008661"/>
    </source>
</evidence>
<dbReference type="PANTHER" id="PTHR11214:SF3">
    <property type="entry name" value="BETA-1,3-GALACTOSYLTRANSFERASE 6"/>
    <property type="match status" value="1"/>
</dbReference>
<evidence type="ECO:0000256" key="6">
    <source>
        <dbReference type="ARBA" id="ARBA00022968"/>
    </source>
</evidence>
<dbReference type="EMBL" id="JBJKFK010003329">
    <property type="protein sequence ID" value="KAL3310016.1"/>
    <property type="molecule type" value="Genomic_DNA"/>
</dbReference>
<reference evidence="11 12" key="1">
    <citation type="submission" date="2024-11" db="EMBL/GenBank/DDBJ databases">
        <title>Adaptive evolution of stress response genes in parasites aligns with host niche diversity.</title>
        <authorList>
            <person name="Hahn C."/>
            <person name="Resl P."/>
        </authorList>
    </citation>
    <scope>NUCLEOTIDE SEQUENCE [LARGE SCALE GENOMIC DNA]</scope>
    <source>
        <strain evidence="11">EGGRZ-B1_66</strain>
        <tissue evidence="11">Body</tissue>
    </source>
</reference>
<comment type="similarity">
    <text evidence="2 10">Belongs to the glycosyltransferase 31 family.</text>
</comment>
<comment type="subcellular location">
    <subcellularLocation>
        <location evidence="1 10">Golgi apparatus membrane</location>
        <topology evidence="1 10">Single-pass type II membrane protein</topology>
    </subcellularLocation>
</comment>
<keyword evidence="5" id="KW-0812">Transmembrane</keyword>
<dbReference type="PANTHER" id="PTHR11214">
    <property type="entry name" value="BETA-1,3-N-ACETYLGLUCOSAMINYLTRANSFERASE"/>
    <property type="match status" value="1"/>
</dbReference>
<comment type="caution">
    <text evidence="11">The sequence shown here is derived from an EMBL/GenBank/DDBJ whole genome shotgun (WGS) entry which is preliminary data.</text>
</comment>
<dbReference type="AlphaFoldDB" id="A0ABD2PU76"/>
<evidence type="ECO:0000256" key="5">
    <source>
        <dbReference type="ARBA" id="ARBA00022692"/>
    </source>
</evidence>
<keyword evidence="8 10" id="KW-0333">Golgi apparatus</keyword>
<evidence type="ECO:0000256" key="1">
    <source>
        <dbReference type="ARBA" id="ARBA00004323"/>
    </source>
</evidence>
<dbReference type="GO" id="GO:0016757">
    <property type="term" value="F:glycosyltransferase activity"/>
    <property type="evidence" value="ECO:0007669"/>
    <property type="project" value="UniProtKB-KW"/>
</dbReference>
<dbReference type="GO" id="GO:0000139">
    <property type="term" value="C:Golgi membrane"/>
    <property type="evidence" value="ECO:0007669"/>
    <property type="project" value="UniProtKB-SubCell"/>
</dbReference>
<proteinExistence type="inferred from homology"/>
<keyword evidence="3 10" id="KW-0328">Glycosyltransferase</keyword>
<keyword evidence="9" id="KW-0472">Membrane</keyword>